<keyword evidence="1" id="KW-0880">Kelch repeat</keyword>
<dbReference type="PROSITE" id="PS51257">
    <property type="entry name" value="PROKAR_LIPOPROTEIN"/>
    <property type="match status" value="1"/>
</dbReference>
<dbReference type="Pfam" id="PF01344">
    <property type="entry name" value="Kelch_1"/>
    <property type="match status" value="1"/>
</dbReference>
<protein>
    <recommendedName>
        <fullName evidence="6">Galactose oxidase</fullName>
    </recommendedName>
</protein>
<dbReference type="SUPFAM" id="SSF117281">
    <property type="entry name" value="Kelch motif"/>
    <property type="match status" value="2"/>
</dbReference>
<dbReference type="InterPro" id="IPR015915">
    <property type="entry name" value="Kelch-typ_b-propeller"/>
</dbReference>
<feature type="chain" id="PRO_5040984112" description="Galactose oxidase" evidence="3">
    <location>
        <begin position="20"/>
        <end position="440"/>
    </location>
</feature>
<dbReference type="Gene3D" id="2.120.10.80">
    <property type="entry name" value="Kelch-type beta propeller"/>
    <property type="match status" value="2"/>
</dbReference>
<comment type="caution">
    <text evidence="4">The sequence shown here is derived from an EMBL/GenBank/DDBJ whole genome shotgun (WGS) entry which is preliminary data.</text>
</comment>
<keyword evidence="5" id="KW-1185">Reference proteome</keyword>
<dbReference type="InterPro" id="IPR006652">
    <property type="entry name" value="Kelch_1"/>
</dbReference>
<evidence type="ECO:0000256" key="3">
    <source>
        <dbReference type="SAM" id="SignalP"/>
    </source>
</evidence>
<keyword evidence="3" id="KW-0732">Signal</keyword>
<keyword evidence="2" id="KW-0677">Repeat</keyword>
<gene>
    <name evidence="4" type="ORF">H4R34_003530</name>
</gene>
<feature type="signal peptide" evidence="3">
    <location>
        <begin position="1"/>
        <end position="19"/>
    </location>
</feature>
<dbReference type="AlphaFoldDB" id="A0A9W8B0J0"/>
<dbReference type="PANTHER" id="PTHR24412">
    <property type="entry name" value="KELCH PROTEIN"/>
    <property type="match status" value="1"/>
</dbReference>
<evidence type="ECO:0000313" key="5">
    <source>
        <dbReference type="Proteomes" id="UP001151582"/>
    </source>
</evidence>
<dbReference type="EMBL" id="JANBQB010000336">
    <property type="protein sequence ID" value="KAJ1977589.1"/>
    <property type="molecule type" value="Genomic_DNA"/>
</dbReference>
<sequence>MRILSAISTFGALGCSVLSAPADTNHASTGPTWRYSGVWLSSPRASVATAVVGSLAFFAGGDSSSGQPTDTVDIYDDSTDQWTTEHLSEARRFVTGATVANRYAIFAGGIKSPSGNYSQAVDVYDVKTRTWLSPLVLAVPRGSVSAVVVGDKTVLLGGNQDVVPGADVGGMTPSNAVDIIDRDLNVYSYFVLPSAADEHRDITKQPTLSLPALAFSPAVGSYAVGNSTVGVIAGGYYFDYPHTLRPLQRVDARTRLITPESLAAFMANPIDSDLLVKGPALTAPVLDAKGVLAGETFLYAGGRIPPSALPTEKSDQGSRFSANVTILAIADAVQSQWVAQVPQLSEPRSELAAASVANGRYALFAGGLVNDAFGLVTKSIDIFDTTTNQFVGRDQHPGFHIPRSAAAAVVVNDCKVMFAGGWIMGRVNATAAVDIFDMCV</sequence>
<evidence type="ECO:0000256" key="1">
    <source>
        <dbReference type="ARBA" id="ARBA00022441"/>
    </source>
</evidence>
<accession>A0A9W8B0J0</accession>
<dbReference type="OrthoDB" id="432528at2759"/>
<proteinExistence type="predicted"/>
<reference evidence="4" key="1">
    <citation type="submission" date="2022-07" db="EMBL/GenBank/DDBJ databases">
        <title>Phylogenomic reconstructions and comparative analyses of Kickxellomycotina fungi.</title>
        <authorList>
            <person name="Reynolds N.K."/>
            <person name="Stajich J.E."/>
            <person name="Barry K."/>
            <person name="Grigoriev I.V."/>
            <person name="Crous P."/>
            <person name="Smith M.E."/>
        </authorList>
    </citation>
    <scope>NUCLEOTIDE SEQUENCE</scope>
    <source>
        <strain evidence="4">RSA 567</strain>
    </source>
</reference>
<name>A0A9W8B0J0_9FUNG</name>
<evidence type="ECO:0008006" key="6">
    <source>
        <dbReference type="Google" id="ProtNLM"/>
    </source>
</evidence>
<organism evidence="4 5">
    <name type="scientific">Dimargaris verticillata</name>
    <dbReference type="NCBI Taxonomy" id="2761393"/>
    <lineage>
        <taxon>Eukaryota</taxon>
        <taxon>Fungi</taxon>
        <taxon>Fungi incertae sedis</taxon>
        <taxon>Zoopagomycota</taxon>
        <taxon>Kickxellomycotina</taxon>
        <taxon>Dimargaritomycetes</taxon>
        <taxon>Dimargaritales</taxon>
        <taxon>Dimargaritaceae</taxon>
        <taxon>Dimargaris</taxon>
    </lineage>
</organism>
<dbReference type="Proteomes" id="UP001151582">
    <property type="component" value="Unassembled WGS sequence"/>
</dbReference>
<dbReference type="PANTHER" id="PTHR24412:SF489">
    <property type="entry name" value="RING FINGER DOMAIN AND KELCH REPEAT-CONTAINING PROTEIN DDB_G0271372"/>
    <property type="match status" value="1"/>
</dbReference>
<evidence type="ECO:0000256" key="2">
    <source>
        <dbReference type="ARBA" id="ARBA00022737"/>
    </source>
</evidence>
<evidence type="ECO:0000313" key="4">
    <source>
        <dbReference type="EMBL" id="KAJ1977589.1"/>
    </source>
</evidence>